<keyword evidence="3" id="KW-0687">Ribonucleoprotein</keyword>
<dbReference type="STRING" id="5539.A0A3E2H329"/>
<keyword evidence="2" id="KW-0689">Ribosomal protein</keyword>
<name>A0A3E2H329_SCYLI</name>
<dbReference type="PANTHER" id="PTHR12903">
    <property type="entry name" value="MITOCHONDRIAL RIBOSOMAL PROTEIN L24"/>
    <property type="match status" value="1"/>
</dbReference>
<feature type="compositionally biased region" description="Basic residues" evidence="4">
    <location>
        <begin position="318"/>
        <end position="330"/>
    </location>
</feature>
<comment type="caution">
    <text evidence="5">The sequence shown here is derived from an EMBL/GenBank/DDBJ whole genome shotgun (WGS) entry which is preliminary data.</text>
</comment>
<evidence type="ECO:0000256" key="2">
    <source>
        <dbReference type="ARBA" id="ARBA00022980"/>
    </source>
</evidence>
<dbReference type="OrthoDB" id="359154at2759"/>
<gene>
    <name evidence="5" type="ORF">B7463_g8548</name>
</gene>
<dbReference type="SUPFAM" id="SSF50104">
    <property type="entry name" value="Translation proteins SH3-like domain"/>
    <property type="match status" value="1"/>
</dbReference>
<feature type="non-terminal residue" evidence="5">
    <location>
        <position position="363"/>
    </location>
</feature>
<protein>
    <recommendedName>
        <fullName evidence="7">KOW domain-containing protein</fullName>
    </recommendedName>
</protein>
<dbReference type="InterPro" id="IPR041988">
    <property type="entry name" value="Ribosomal_uL24_KOW"/>
</dbReference>
<dbReference type="CDD" id="cd06089">
    <property type="entry name" value="KOW_RPL26"/>
    <property type="match status" value="1"/>
</dbReference>
<organism evidence="5 6">
    <name type="scientific">Scytalidium lignicola</name>
    <name type="common">Hyphomycete</name>
    <dbReference type="NCBI Taxonomy" id="5539"/>
    <lineage>
        <taxon>Eukaryota</taxon>
        <taxon>Fungi</taxon>
        <taxon>Dikarya</taxon>
        <taxon>Ascomycota</taxon>
        <taxon>Pezizomycotina</taxon>
        <taxon>Leotiomycetes</taxon>
        <taxon>Leotiomycetes incertae sedis</taxon>
        <taxon>Scytalidium</taxon>
    </lineage>
</organism>
<dbReference type="AlphaFoldDB" id="A0A3E2H329"/>
<dbReference type="GO" id="GO:0003723">
    <property type="term" value="F:RNA binding"/>
    <property type="evidence" value="ECO:0007669"/>
    <property type="project" value="InterPro"/>
</dbReference>
<dbReference type="Pfam" id="PF22682">
    <property type="entry name" value="Ribosomal_uL24m-like"/>
    <property type="match status" value="1"/>
</dbReference>
<dbReference type="Gene3D" id="2.30.30.30">
    <property type="match status" value="1"/>
</dbReference>
<dbReference type="GO" id="GO:0006412">
    <property type="term" value="P:translation"/>
    <property type="evidence" value="ECO:0007669"/>
    <property type="project" value="InterPro"/>
</dbReference>
<dbReference type="InterPro" id="IPR003256">
    <property type="entry name" value="Ribosomal_uL24"/>
</dbReference>
<evidence type="ECO:0008006" key="7">
    <source>
        <dbReference type="Google" id="ProtNLM"/>
    </source>
</evidence>
<dbReference type="InterPro" id="IPR008991">
    <property type="entry name" value="Translation_prot_SH3-like_sf"/>
</dbReference>
<sequence length="363" mass="41741">MQKVIRRTILAEKQAARRLARKKDAEQRDWLKSRREQQIYADKETSKMVKQARLNRREDWELGPLAPKRDVGDAKETYGAINSQLMRGLELTKEEMDEVLKPVGGRYVNIVAEDRVVLLEGRDKGKIGKVLSTDPKRNECTVEGCNVVDVAVPQWMLNADDGDKRPIRSLPRPVPLTSVRLVYPLTNPETGETRDVIVKKLVNTRIWHDRHAGTTKWSRVIPGLDIVVPWPKKQPKEYKDHECDTLRLDVEIKSFVPTLLRPPMPAGVINELRNKFSIFRTRHDPEYIEKKMAEDREKEAEKKRAEEMRSPLKELNRKERKLRKAKGKGKLTKEMLEKIGEVIAKKRVSALEAAGVSKVEAAV</sequence>
<feature type="non-terminal residue" evidence="5">
    <location>
        <position position="1"/>
    </location>
</feature>
<comment type="similarity">
    <text evidence="1">Belongs to the universal ribosomal protein uL24 family.</text>
</comment>
<dbReference type="GO" id="GO:1990904">
    <property type="term" value="C:ribonucleoprotein complex"/>
    <property type="evidence" value="ECO:0007669"/>
    <property type="project" value="UniProtKB-KW"/>
</dbReference>
<feature type="region of interest" description="Disordered" evidence="4">
    <location>
        <begin position="293"/>
        <end position="330"/>
    </location>
</feature>
<evidence type="ECO:0000256" key="3">
    <source>
        <dbReference type="ARBA" id="ARBA00023274"/>
    </source>
</evidence>
<keyword evidence="6" id="KW-1185">Reference proteome</keyword>
<evidence type="ECO:0000256" key="1">
    <source>
        <dbReference type="ARBA" id="ARBA00010618"/>
    </source>
</evidence>
<evidence type="ECO:0000313" key="5">
    <source>
        <dbReference type="EMBL" id="RFU27808.1"/>
    </source>
</evidence>
<evidence type="ECO:0000313" key="6">
    <source>
        <dbReference type="Proteomes" id="UP000258309"/>
    </source>
</evidence>
<accession>A0A3E2H329</accession>
<feature type="compositionally biased region" description="Basic and acidic residues" evidence="4">
    <location>
        <begin position="293"/>
        <end position="317"/>
    </location>
</feature>
<dbReference type="EMBL" id="NCSJ02000189">
    <property type="protein sequence ID" value="RFU27808.1"/>
    <property type="molecule type" value="Genomic_DNA"/>
</dbReference>
<dbReference type="OMA" id="TRHDPEY"/>
<dbReference type="Proteomes" id="UP000258309">
    <property type="component" value="Unassembled WGS sequence"/>
</dbReference>
<dbReference type="InterPro" id="IPR014722">
    <property type="entry name" value="Rib_uL2_dom2"/>
</dbReference>
<dbReference type="GO" id="GO:0003735">
    <property type="term" value="F:structural constituent of ribosome"/>
    <property type="evidence" value="ECO:0007669"/>
    <property type="project" value="InterPro"/>
</dbReference>
<dbReference type="GO" id="GO:0005840">
    <property type="term" value="C:ribosome"/>
    <property type="evidence" value="ECO:0007669"/>
    <property type="project" value="UniProtKB-KW"/>
</dbReference>
<reference evidence="5 6" key="1">
    <citation type="submission" date="2018-05" db="EMBL/GenBank/DDBJ databases">
        <title>Draft genome sequence of Scytalidium lignicola DSM 105466, a ubiquitous saprotrophic fungus.</title>
        <authorList>
            <person name="Buettner E."/>
            <person name="Gebauer A.M."/>
            <person name="Hofrichter M."/>
            <person name="Liers C."/>
            <person name="Kellner H."/>
        </authorList>
    </citation>
    <scope>NUCLEOTIDE SEQUENCE [LARGE SCALE GENOMIC DNA]</scope>
    <source>
        <strain evidence="5 6">DSM 105466</strain>
    </source>
</reference>
<proteinExistence type="inferred from homology"/>
<evidence type="ECO:0000256" key="4">
    <source>
        <dbReference type="SAM" id="MobiDB-lite"/>
    </source>
</evidence>